<dbReference type="InterPro" id="IPR036322">
    <property type="entry name" value="WD40_repeat_dom_sf"/>
</dbReference>
<dbReference type="GO" id="GO:1905786">
    <property type="term" value="P:positive regulation of anaphase-promoting complex-dependent catabolic process"/>
    <property type="evidence" value="ECO:0007669"/>
    <property type="project" value="TreeGrafter"/>
</dbReference>
<protein>
    <recommendedName>
        <fullName evidence="7">CDC20/Fizzy WD40 domain-containing protein</fullName>
    </recommendedName>
</protein>
<gene>
    <name evidence="8" type="ORF">CDCA_CDCA10G2969</name>
</gene>
<sequence length="992" mass="103248">MDEESGEWEALAGRRLPFESTLLEHEADNGTETRRAMASARATRPRSLGDRFIPVREEWRGGVMMERTDTARLRFALLQDAEERSRTLLEHDAARSPNASRSAGGNSSGRSGRSPGNLPAAGDIAAATATTAQSGGGGAASPAQQRWRHRMSLPSTHLSASLMGAGGVDSSADAAASAARLEWSDVLGASPPTPASWPAAAPSTESAATSLGRPRGGTSPIQQGTDGTVAASRTAHADMEALLAVLEAEEARWERLAESADPDMQERVQTFVRRRRITQRRRLELLRVLAQQQREPEARSGTGGGTVWPHEHLGEVMTLLRTAACLGDEADDPSVAEEAVEMLVAPNSSSVLYGEEASGGRDHGALSTPPARAAQHRRGRGSDDAAAYAQALQAPDDGDDTADPPDLVGVVTATAAEAGRGAQRASPPGALTAAVLNARLPVHAQHAAMVAAARAASEANGTSPTSAVAAAAAANQGQALSHPLSTYSVVLENELLSDAVASRSGAGSGGGGGGGETFSPRTGGASHNASYTSAAPPSPSRTPSPPPRRSLLDFSGVGSADGDDSHHRTRAASDSPSSISTSSSPAPLYTSPVRVSDPLVARSLGLGTRRAQRRISRVPFKVLDAPSLADDFYLNLVDWSTRNVLAVGLGNSVYLWSAYTSKVSKLCDMESAANAVCSVSWSARGDSLAVGLASGLVHVYDVETGTLSRALSGHTARAGCLAWSPTLLCSGSRDRTICQRDLRAPSQSVSVLEAHRQEVCGLRWSCDYAQLASGGNDNKLLVWNLHASRPYWQFGDHEAAVKAIAWSPHQHGLLASGGGTADRCIRFWNTATGAALHAVDTGSQVCNLAWSKTLNELVSTHGYSQNQIVLWRYPSMSKVATLTGHLLRVLYLAMSPDGAVVVTGAGDETLRFWNVFPVPRPAHGSRGGPIGGRYGSHPLVAGRMAAVSGDGAGGAISVAAADAESAEASHGVVLEGYADGALPVTTQCSLIR</sequence>
<feature type="repeat" description="WD" evidence="5">
    <location>
        <begin position="882"/>
        <end position="915"/>
    </location>
</feature>
<dbReference type="EMBL" id="JANCYW010000010">
    <property type="protein sequence ID" value="KAK4536944.1"/>
    <property type="molecule type" value="Genomic_DNA"/>
</dbReference>
<dbReference type="InterPro" id="IPR015943">
    <property type="entry name" value="WD40/YVTN_repeat-like_dom_sf"/>
</dbReference>
<dbReference type="AlphaFoldDB" id="A0AAV9IXW3"/>
<dbReference type="Pfam" id="PF24807">
    <property type="entry name" value="WD40_CDC20-Fz"/>
    <property type="match status" value="1"/>
</dbReference>
<feature type="region of interest" description="Disordered" evidence="6">
    <location>
        <begin position="187"/>
        <end position="231"/>
    </location>
</feature>
<evidence type="ECO:0000256" key="6">
    <source>
        <dbReference type="SAM" id="MobiDB-lite"/>
    </source>
</evidence>
<feature type="compositionally biased region" description="Low complexity" evidence="6">
    <location>
        <begin position="36"/>
        <end position="45"/>
    </location>
</feature>
<dbReference type="InterPro" id="IPR019775">
    <property type="entry name" value="WD40_repeat_CS"/>
</dbReference>
<comment type="caution">
    <text evidence="8">The sequence shown here is derived from an EMBL/GenBank/DDBJ whole genome shotgun (WGS) entry which is preliminary data.</text>
</comment>
<dbReference type="SUPFAM" id="SSF50978">
    <property type="entry name" value="WD40 repeat-like"/>
    <property type="match status" value="1"/>
</dbReference>
<evidence type="ECO:0000259" key="7">
    <source>
        <dbReference type="Pfam" id="PF24807"/>
    </source>
</evidence>
<dbReference type="GO" id="GO:0031145">
    <property type="term" value="P:anaphase-promoting complex-dependent catabolic process"/>
    <property type="evidence" value="ECO:0007669"/>
    <property type="project" value="TreeGrafter"/>
</dbReference>
<keyword evidence="3" id="KW-0677">Repeat</keyword>
<feature type="compositionally biased region" description="Pro residues" evidence="6">
    <location>
        <begin position="536"/>
        <end position="548"/>
    </location>
</feature>
<name>A0AAV9IXW3_CYACA</name>
<dbReference type="PANTHER" id="PTHR19918:SF1">
    <property type="entry name" value="FIZZY-RELATED PROTEIN HOMOLOG"/>
    <property type="match status" value="1"/>
</dbReference>
<evidence type="ECO:0000256" key="5">
    <source>
        <dbReference type="PROSITE-ProRule" id="PRU00221"/>
    </source>
</evidence>
<dbReference type="GO" id="GO:0005680">
    <property type="term" value="C:anaphase-promoting complex"/>
    <property type="evidence" value="ECO:0007669"/>
    <property type="project" value="TreeGrafter"/>
</dbReference>
<feature type="compositionally biased region" description="Low complexity" evidence="6">
    <location>
        <begin position="96"/>
        <end position="121"/>
    </location>
</feature>
<feature type="region of interest" description="Disordered" evidence="6">
    <location>
        <begin position="353"/>
        <end position="385"/>
    </location>
</feature>
<evidence type="ECO:0000256" key="3">
    <source>
        <dbReference type="ARBA" id="ARBA00022737"/>
    </source>
</evidence>
<keyword evidence="4" id="KW-0131">Cell cycle</keyword>
<evidence type="ECO:0000256" key="4">
    <source>
        <dbReference type="ARBA" id="ARBA00023306"/>
    </source>
</evidence>
<dbReference type="Gene3D" id="2.130.10.10">
    <property type="entry name" value="YVTN repeat-like/Quinoprotein amine dehydrogenase"/>
    <property type="match status" value="1"/>
</dbReference>
<dbReference type="CDD" id="cd00200">
    <property type="entry name" value="WD40"/>
    <property type="match status" value="1"/>
</dbReference>
<evidence type="ECO:0000313" key="9">
    <source>
        <dbReference type="Proteomes" id="UP001301350"/>
    </source>
</evidence>
<dbReference type="GO" id="GO:0010997">
    <property type="term" value="F:anaphase-promoting complex binding"/>
    <property type="evidence" value="ECO:0007669"/>
    <property type="project" value="InterPro"/>
</dbReference>
<reference evidence="8 9" key="1">
    <citation type="submission" date="2022-07" db="EMBL/GenBank/DDBJ databases">
        <title>Genome-wide signatures of adaptation to extreme environments.</title>
        <authorList>
            <person name="Cho C.H."/>
            <person name="Yoon H.S."/>
        </authorList>
    </citation>
    <scope>NUCLEOTIDE SEQUENCE [LARGE SCALE GENOMIC DNA]</scope>
    <source>
        <strain evidence="8 9">DBV 063 E5</strain>
    </source>
</reference>
<dbReference type="PROSITE" id="PS00678">
    <property type="entry name" value="WD_REPEATS_1"/>
    <property type="match status" value="2"/>
</dbReference>
<dbReference type="PANTHER" id="PTHR19918">
    <property type="entry name" value="CELL DIVISION CYCLE 20 CDC20 FIZZY -RELATED"/>
    <property type="match status" value="1"/>
</dbReference>
<feature type="region of interest" description="Disordered" evidence="6">
    <location>
        <begin position="1"/>
        <end position="45"/>
    </location>
</feature>
<keyword evidence="9" id="KW-1185">Reference proteome</keyword>
<dbReference type="Proteomes" id="UP001301350">
    <property type="component" value="Unassembled WGS sequence"/>
</dbReference>
<dbReference type="SMART" id="SM00320">
    <property type="entry name" value="WD40"/>
    <property type="match status" value="6"/>
</dbReference>
<dbReference type="InterPro" id="IPR056150">
    <property type="entry name" value="WD40_CDC20-Fz"/>
</dbReference>
<dbReference type="PROSITE" id="PS50082">
    <property type="entry name" value="WD_REPEATS_2"/>
    <property type="match status" value="2"/>
</dbReference>
<feature type="compositionally biased region" description="Low complexity" evidence="6">
    <location>
        <begin position="572"/>
        <end position="587"/>
    </location>
</feature>
<feature type="compositionally biased region" description="Low complexity" evidence="6">
    <location>
        <begin position="196"/>
        <end position="210"/>
    </location>
</feature>
<accession>A0AAV9IXW3</accession>
<dbReference type="PROSITE" id="PS50294">
    <property type="entry name" value="WD_REPEATS_REGION"/>
    <property type="match status" value="2"/>
</dbReference>
<keyword evidence="2 5" id="KW-0853">WD repeat</keyword>
<evidence type="ECO:0000313" key="8">
    <source>
        <dbReference type="EMBL" id="KAK4536944.1"/>
    </source>
</evidence>
<organism evidence="8 9">
    <name type="scientific">Cyanidium caldarium</name>
    <name type="common">Red alga</name>
    <dbReference type="NCBI Taxonomy" id="2771"/>
    <lineage>
        <taxon>Eukaryota</taxon>
        <taxon>Rhodophyta</taxon>
        <taxon>Bangiophyceae</taxon>
        <taxon>Cyanidiales</taxon>
        <taxon>Cyanidiaceae</taxon>
        <taxon>Cyanidium</taxon>
    </lineage>
</organism>
<feature type="compositionally biased region" description="Gly residues" evidence="6">
    <location>
        <begin position="506"/>
        <end position="516"/>
    </location>
</feature>
<feature type="compositionally biased region" description="Low complexity" evidence="6">
    <location>
        <begin position="517"/>
        <end position="535"/>
    </location>
</feature>
<feature type="region of interest" description="Disordered" evidence="6">
    <location>
        <begin position="502"/>
        <end position="592"/>
    </location>
</feature>
<evidence type="ECO:0000256" key="2">
    <source>
        <dbReference type="ARBA" id="ARBA00022574"/>
    </source>
</evidence>
<comment type="similarity">
    <text evidence="1">Belongs to the WD repeat CDC20/Fizzy family.</text>
</comment>
<dbReference type="InterPro" id="IPR033010">
    <property type="entry name" value="Cdc20/Fizzy"/>
</dbReference>
<feature type="region of interest" description="Disordered" evidence="6">
    <location>
        <begin position="88"/>
        <end position="121"/>
    </location>
</feature>
<dbReference type="InterPro" id="IPR001680">
    <property type="entry name" value="WD40_rpt"/>
</dbReference>
<feature type="region of interest" description="Disordered" evidence="6">
    <location>
        <begin position="129"/>
        <end position="148"/>
    </location>
</feature>
<dbReference type="GO" id="GO:1990757">
    <property type="term" value="F:ubiquitin ligase activator activity"/>
    <property type="evidence" value="ECO:0007669"/>
    <property type="project" value="TreeGrafter"/>
</dbReference>
<proteinExistence type="inferred from homology"/>
<feature type="compositionally biased region" description="Basic and acidic residues" evidence="6">
    <location>
        <begin position="22"/>
        <end position="35"/>
    </location>
</feature>
<feature type="repeat" description="WD" evidence="5">
    <location>
        <begin position="752"/>
        <end position="785"/>
    </location>
</feature>
<feature type="domain" description="CDC20/Fizzy WD40" evidence="7">
    <location>
        <begin position="623"/>
        <end position="913"/>
    </location>
</feature>
<evidence type="ECO:0000256" key="1">
    <source>
        <dbReference type="ARBA" id="ARBA00006445"/>
    </source>
</evidence>